<protein>
    <submittedName>
        <fullName evidence="1">Uncharacterized protein</fullName>
    </submittedName>
</protein>
<sequence>MHGNSVVWRSSWWLRSCGTTTRSSSSSPFVCCDLHIPPSWSRAKAVLDRNPRTCPFSVDVRRRPCEGDGPTGRVLRSCRDSTHRRVLKATKRSVSTLLPDLTAPSRSSHHPVVSWSRPVATLTGVCRDLSPGLTALSLSLY</sequence>
<feature type="non-terminal residue" evidence="1">
    <location>
        <position position="141"/>
    </location>
</feature>
<organism evidence="1 2">
    <name type="scientific">Colocasia esculenta</name>
    <name type="common">Wild taro</name>
    <name type="synonym">Arum esculentum</name>
    <dbReference type="NCBI Taxonomy" id="4460"/>
    <lineage>
        <taxon>Eukaryota</taxon>
        <taxon>Viridiplantae</taxon>
        <taxon>Streptophyta</taxon>
        <taxon>Embryophyta</taxon>
        <taxon>Tracheophyta</taxon>
        <taxon>Spermatophyta</taxon>
        <taxon>Magnoliopsida</taxon>
        <taxon>Liliopsida</taxon>
        <taxon>Araceae</taxon>
        <taxon>Aroideae</taxon>
        <taxon>Colocasieae</taxon>
        <taxon>Colocasia</taxon>
    </lineage>
</organism>
<dbReference type="Proteomes" id="UP000652761">
    <property type="component" value="Unassembled WGS sequence"/>
</dbReference>
<proteinExistence type="predicted"/>
<reference evidence="1" key="1">
    <citation type="submission" date="2017-07" db="EMBL/GenBank/DDBJ databases">
        <title>Taro Niue Genome Assembly and Annotation.</title>
        <authorList>
            <person name="Atibalentja N."/>
            <person name="Keating K."/>
            <person name="Fields C.J."/>
        </authorList>
    </citation>
    <scope>NUCLEOTIDE SEQUENCE</scope>
    <source>
        <strain evidence="1">Niue_2</strain>
        <tissue evidence="1">Leaf</tissue>
    </source>
</reference>
<accession>A0A843X344</accession>
<evidence type="ECO:0000313" key="2">
    <source>
        <dbReference type="Proteomes" id="UP000652761"/>
    </source>
</evidence>
<comment type="caution">
    <text evidence="1">The sequence shown here is derived from an EMBL/GenBank/DDBJ whole genome shotgun (WGS) entry which is preliminary data.</text>
</comment>
<dbReference type="AlphaFoldDB" id="A0A843X344"/>
<keyword evidence="2" id="KW-1185">Reference proteome</keyword>
<gene>
    <name evidence="1" type="ORF">Taro_042750</name>
</gene>
<evidence type="ECO:0000313" key="1">
    <source>
        <dbReference type="EMBL" id="MQM09870.1"/>
    </source>
</evidence>
<name>A0A843X344_COLES</name>
<dbReference type="EMBL" id="NMUH01004496">
    <property type="protein sequence ID" value="MQM09870.1"/>
    <property type="molecule type" value="Genomic_DNA"/>
</dbReference>